<dbReference type="InterPro" id="IPR029058">
    <property type="entry name" value="AB_hydrolase_fold"/>
</dbReference>
<reference evidence="2" key="2">
    <citation type="submission" date="2020-09" db="EMBL/GenBank/DDBJ databases">
        <authorList>
            <person name="Sun Q."/>
            <person name="Ohkuma M."/>
        </authorList>
    </citation>
    <scope>NUCLEOTIDE SEQUENCE</scope>
    <source>
        <strain evidence="2">JCM 1480</strain>
    </source>
</reference>
<organism evidence="2 3">
    <name type="scientific">Curtobacterium luteum</name>
    <dbReference type="NCBI Taxonomy" id="33881"/>
    <lineage>
        <taxon>Bacteria</taxon>
        <taxon>Bacillati</taxon>
        <taxon>Actinomycetota</taxon>
        <taxon>Actinomycetes</taxon>
        <taxon>Micrococcales</taxon>
        <taxon>Microbacteriaceae</taxon>
        <taxon>Curtobacterium</taxon>
    </lineage>
</organism>
<name>A0A8H9L038_9MICO</name>
<dbReference type="PANTHER" id="PTHR48098">
    <property type="entry name" value="ENTEROCHELIN ESTERASE-RELATED"/>
    <property type="match status" value="1"/>
</dbReference>
<dbReference type="Pfam" id="PF00756">
    <property type="entry name" value="Esterase"/>
    <property type="match status" value="1"/>
</dbReference>
<protein>
    <recommendedName>
        <fullName evidence="4">Esterase</fullName>
    </recommendedName>
</protein>
<dbReference type="SUPFAM" id="SSF53474">
    <property type="entry name" value="alpha/beta-Hydrolases"/>
    <property type="match status" value="1"/>
</dbReference>
<dbReference type="EMBL" id="BMOI01000017">
    <property type="protein sequence ID" value="GGL11317.1"/>
    <property type="molecule type" value="Genomic_DNA"/>
</dbReference>
<gene>
    <name evidence="2" type="ORF">GCM10009769_31710</name>
</gene>
<proteinExistence type="predicted"/>
<dbReference type="InterPro" id="IPR000801">
    <property type="entry name" value="Esterase-like"/>
</dbReference>
<reference evidence="2" key="1">
    <citation type="journal article" date="2014" name="Int. J. Syst. Evol. Microbiol.">
        <title>Complete genome sequence of Corynebacterium casei LMG S-19264T (=DSM 44701T), isolated from a smear-ripened cheese.</title>
        <authorList>
            <consortium name="US DOE Joint Genome Institute (JGI-PGF)"/>
            <person name="Walter F."/>
            <person name="Albersmeier A."/>
            <person name="Kalinowski J."/>
            <person name="Ruckert C."/>
        </authorList>
    </citation>
    <scope>NUCLEOTIDE SEQUENCE</scope>
    <source>
        <strain evidence="2">JCM 1480</strain>
    </source>
</reference>
<dbReference type="GO" id="GO:0016747">
    <property type="term" value="F:acyltransferase activity, transferring groups other than amino-acyl groups"/>
    <property type="evidence" value="ECO:0007669"/>
    <property type="project" value="TreeGrafter"/>
</dbReference>
<dbReference type="AlphaFoldDB" id="A0A8H9L038"/>
<evidence type="ECO:0008006" key="4">
    <source>
        <dbReference type="Google" id="ProtNLM"/>
    </source>
</evidence>
<feature type="region of interest" description="Disordered" evidence="1">
    <location>
        <begin position="59"/>
        <end position="96"/>
    </location>
</feature>
<evidence type="ECO:0000313" key="3">
    <source>
        <dbReference type="Proteomes" id="UP000648535"/>
    </source>
</evidence>
<dbReference type="PANTHER" id="PTHR48098:SF1">
    <property type="entry name" value="DIACYLGLYCEROL ACYLTRANSFERASE_MYCOLYLTRANSFERASE AG85A"/>
    <property type="match status" value="1"/>
</dbReference>
<comment type="caution">
    <text evidence="2">The sequence shown here is derived from an EMBL/GenBank/DDBJ whole genome shotgun (WGS) entry which is preliminary data.</text>
</comment>
<evidence type="ECO:0000256" key="1">
    <source>
        <dbReference type="SAM" id="MobiDB-lite"/>
    </source>
</evidence>
<accession>A0A8H9L038</accession>
<evidence type="ECO:0000313" key="2">
    <source>
        <dbReference type="EMBL" id="GGL11317.1"/>
    </source>
</evidence>
<sequence>MARTPTTPRARRGAALLAGGLGIGLVVGLAVGGLAVVGLGGWSASHAVAVSGGQAAATSTARAQSSPRPVPTYTPVPTSSLGIPATESPAGSTAPGSVDLATTWTAPADMPSAGRLLHETIPATTSHFVARQALVYLPPAALTADPPHLPVDVLLSGQSRGAGPNDVQSGGQIEQTMNALATVDRGLTPIVVVPDQLGPRSSNPMCVDGKLGNSRTYLTKDVPAWITSHLTVQTAASAWTIGGFSQGGTCAIQLGAGDPSRFGNLIDVSGEDGPTLGNTAETIADGFAGSRAAWLAAQPEALLRANAPYRDTNAFFAVGQLDTTYGSVMPVQAARARAAGMHVATWVVPGDKHNWTTARAALAAGLAWMQSRIGLAPADG</sequence>
<dbReference type="Proteomes" id="UP000648535">
    <property type="component" value="Unassembled WGS sequence"/>
</dbReference>
<dbReference type="InterPro" id="IPR050583">
    <property type="entry name" value="Mycobacterial_A85_antigen"/>
</dbReference>
<dbReference type="RefSeq" id="WP_188889298.1">
    <property type="nucleotide sequence ID" value="NZ_BMOI01000017.1"/>
</dbReference>
<dbReference type="Gene3D" id="3.40.50.1820">
    <property type="entry name" value="alpha/beta hydrolase"/>
    <property type="match status" value="1"/>
</dbReference>